<name>A0A1C4EZL7_9BACT</name>
<evidence type="ECO:0000313" key="1">
    <source>
        <dbReference type="EMBL" id="SCC48961.1"/>
    </source>
</evidence>
<dbReference type="RefSeq" id="WP_089713509.1">
    <property type="nucleotide sequence ID" value="NZ_FMAR01000010.1"/>
</dbReference>
<dbReference type="Proteomes" id="UP000242818">
    <property type="component" value="Unassembled WGS sequence"/>
</dbReference>
<evidence type="ECO:0008006" key="3">
    <source>
        <dbReference type="Google" id="ProtNLM"/>
    </source>
</evidence>
<dbReference type="OrthoDB" id="277390at2"/>
<protein>
    <recommendedName>
        <fullName evidence="3">DUF1415 domain-containing protein</fullName>
    </recommendedName>
</protein>
<sequence>MDDKATVVAQTRQWIQSVVIGCNFCPFAARELQRNSIHYQVETGMTLTSSRAVLLRELQRLDADKNIETTLLILPGTFAAFHDYLALVRRVEHLLQQKGYQGIYQVATFHPLYQFEGSTVDDAANFTNRSIYPMLHLLREASIRKALAFYGDAEKIPARNVQFAREKGSAYLQMLRDQCL</sequence>
<evidence type="ECO:0000313" key="2">
    <source>
        <dbReference type="Proteomes" id="UP000242818"/>
    </source>
</evidence>
<accession>A0A1C4EZL7</accession>
<dbReference type="EMBL" id="FMAR01000010">
    <property type="protein sequence ID" value="SCC48961.1"/>
    <property type="molecule type" value="Genomic_DNA"/>
</dbReference>
<gene>
    <name evidence="1" type="ORF">GA0116948_110145</name>
</gene>
<reference evidence="1 2" key="1">
    <citation type="submission" date="2016-08" db="EMBL/GenBank/DDBJ databases">
        <authorList>
            <person name="Seilhamer J.J."/>
        </authorList>
    </citation>
    <scope>NUCLEOTIDE SEQUENCE [LARGE SCALE GENOMIC DNA]</scope>
    <source>
        <strain evidence="1 2">A37T2</strain>
    </source>
</reference>
<dbReference type="STRING" id="1335309.GA0116948_110145"/>
<dbReference type="InterPro" id="IPR009858">
    <property type="entry name" value="DUF1415"/>
</dbReference>
<dbReference type="Pfam" id="PF07209">
    <property type="entry name" value="DUF1415"/>
    <property type="match status" value="1"/>
</dbReference>
<organism evidence="1 2">
    <name type="scientific">Chitinophaga costaii</name>
    <dbReference type="NCBI Taxonomy" id="1335309"/>
    <lineage>
        <taxon>Bacteria</taxon>
        <taxon>Pseudomonadati</taxon>
        <taxon>Bacteroidota</taxon>
        <taxon>Chitinophagia</taxon>
        <taxon>Chitinophagales</taxon>
        <taxon>Chitinophagaceae</taxon>
        <taxon>Chitinophaga</taxon>
    </lineage>
</organism>
<dbReference type="AlphaFoldDB" id="A0A1C4EZL7"/>
<proteinExistence type="predicted"/>
<keyword evidence="2" id="KW-1185">Reference proteome</keyword>